<dbReference type="InterPro" id="IPR024455">
    <property type="entry name" value="Phage_capsid"/>
</dbReference>
<dbReference type="AlphaFoldDB" id="A0A6J6BLK6"/>
<dbReference type="EMBL" id="CAEZSR010000004">
    <property type="protein sequence ID" value="CAB4539951.1"/>
    <property type="molecule type" value="Genomic_DNA"/>
</dbReference>
<dbReference type="GO" id="GO:0044423">
    <property type="term" value="C:virion component"/>
    <property type="evidence" value="ECO:0007669"/>
    <property type="project" value="UniProtKB-KW"/>
</dbReference>
<name>A0A6J6BLK6_9ZZZZ</name>
<feature type="domain" description="Phage capsid-like C-terminal" evidence="3">
    <location>
        <begin position="122"/>
        <end position="334"/>
    </location>
</feature>
<evidence type="ECO:0000256" key="2">
    <source>
        <dbReference type="ARBA" id="ARBA00022844"/>
    </source>
</evidence>
<dbReference type="InterPro" id="IPR054612">
    <property type="entry name" value="Phage_capsid-like_C"/>
</dbReference>
<dbReference type="NCBIfam" id="TIGR01554">
    <property type="entry name" value="major_cap_HK97"/>
    <property type="match status" value="1"/>
</dbReference>
<evidence type="ECO:0000256" key="1">
    <source>
        <dbReference type="ARBA" id="ARBA00004328"/>
    </source>
</evidence>
<dbReference type="Pfam" id="PF05065">
    <property type="entry name" value="Phage_capsid"/>
    <property type="match status" value="1"/>
</dbReference>
<keyword evidence="2" id="KW-0946">Virion</keyword>
<dbReference type="Gene3D" id="3.30.2400.10">
    <property type="entry name" value="Major capsid protein gp5"/>
    <property type="match status" value="1"/>
</dbReference>
<proteinExistence type="predicted"/>
<comment type="subcellular location">
    <subcellularLocation>
        <location evidence="1">Virion</location>
    </subcellularLocation>
</comment>
<organism evidence="4">
    <name type="scientific">freshwater metagenome</name>
    <dbReference type="NCBI Taxonomy" id="449393"/>
    <lineage>
        <taxon>unclassified sequences</taxon>
        <taxon>metagenomes</taxon>
        <taxon>ecological metagenomes</taxon>
    </lineage>
</organism>
<evidence type="ECO:0000259" key="3">
    <source>
        <dbReference type="Pfam" id="PF05065"/>
    </source>
</evidence>
<reference evidence="4" key="1">
    <citation type="submission" date="2020-05" db="EMBL/GenBank/DDBJ databases">
        <authorList>
            <person name="Chiriac C."/>
            <person name="Salcher M."/>
            <person name="Ghai R."/>
            <person name="Kavagutti S V."/>
        </authorList>
    </citation>
    <scope>NUCLEOTIDE SEQUENCE</scope>
</reference>
<sequence>MNTLPPLSDVLEHRADAALRRAKAIGQEARQLGDRFDITRAIDLEQALDDVDRYARLYDRVGALDSRLHLPYQPGGRFSMIADIVNQHTDADARIRLQALRRDSARREHRNTTAGLSGLLPPAYITSAVATQVAAGRPLADLIGSRPLPDEGITVETGRVTTGHSAAAQATENTATSNTDVVVSGVSIPVRTIATRATVSAQVFERAAGYRDGIIGDMLEAHAATVDSLLVSGTGASGQPTGFLSQASTQSLAYTDATPTAAEFLPRLAAVTTSASTARRRPVTAYAMHSRRWWWLASGAAVAGLTGIGERSIFGVPVTLCDSIPVSLGTGNNEDRVLAIRPDDHHLYEAGPYVIAETQPSVTGQLAIVVTVYSYLAFSAARYPTGVGILTGDALSAVAA</sequence>
<accession>A0A6J6BLK6</accession>
<dbReference type="SUPFAM" id="SSF56563">
    <property type="entry name" value="Major capsid protein gp5"/>
    <property type="match status" value="1"/>
</dbReference>
<gene>
    <name evidence="4" type="ORF">UFOPK1493_00213</name>
</gene>
<protein>
    <submittedName>
        <fullName evidence="4">Unannotated protein</fullName>
    </submittedName>
</protein>
<evidence type="ECO:0000313" key="4">
    <source>
        <dbReference type="EMBL" id="CAB4539951.1"/>
    </source>
</evidence>